<name>A0A839Z4A6_9SPHN</name>
<accession>A0A839Z4A6</accession>
<dbReference type="InterPro" id="IPR025961">
    <property type="entry name" value="Metal_resist"/>
</dbReference>
<feature type="chain" id="PRO_5032991561" description="Heavy metal resistance protein" evidence="2">
    <location>
        <begin position="28"/>
        <end position="148"/>
    </location>
</feature>
<evidence type="ECO:0000313" key="3">
    <source>
        <dbReference type="EMBL" id="MBB3764927.1"/>
    </source>
</evidence>
<comment type="caution">
    <text evidence="3">The sequence shown here is derived from an EMBL/GenBank/DDBJ whole genome shotgun (WGS) entry which is preliminary data.</text>
</comment>
<keyword evidence="4" id="KW-1185">Reference proteome</keyword>
<gene>
    <name evidence="3" type="ORF">FHS50_001989</name>
</gene>
<dbReference type="Pfam" id="PF13801">
    <property type="entry name" value="Metal_resist"/>
    <property type="match status" value="1"/>
</dbReference>
<proteinExistence type="predicted"/>
<dbReference type="EMBL" id="JACICF010000002">
    <property type="protein sequence ID" value="MBB3764927.1"/>
    <property type="molecule type" value="Genomic_DNA"/>
</dbReference>
<feature type="signal peptide" evidence="2">
    <location>
        <begin position="1"/>
        <end position="27"/>
    </location>
</feature>
<dbReference type="AlphaFoldDB" id="A0A839Z4A6"/>
<evidence type="ECO:0000256" key="2">
    <source>
        <dbReference type="SAM" id="SignalP"/>
    </source>
</evidence>
<evidence type="ECO:0000256" key="1">
    <source>
        <dbReference type="SAM" id="Coils"/>
    </source>
</evidence>
<keyword evidence="1" id="KW-0175">Coiled coil</keyword>
<feature type="coiled-coil region" evidence="1">
    <location>
        <begin position="58"/>
        <end position="89"/>
    </location>
</feature>
<keyword evidence="2" id="KW-0732">Signal</keyword>
<organism evidence="3 4">
    <name type="scientific">Sphingomicrobium lutaoense</name>
    <dbReference type="NCBI Taxonomy" id="515949"/>
    <lineage>
        <taxon>Bacteria</taxon>
        <taxon>Pseudomonadati</taxon>
        <taxon>Pseudomonadota</taxon>
        <taxon>Alphaproteobacteria</taxon>
        <taxon>Sphingomonadales</taxon>
        <taxon>Sphingomonadaceae</taxon>
        <taxon>Sphingomicrobium</taxon>
    </lineage>
</organism>
<protein>
    <recommendedName>
        <fullName evidence="5">Heavy metal resistance protein</fullName>
    </recommendedName>
</protein>
<reference evidence="3 4" key="1">
    <citation type="submission" date="2020-08" db="EMBL/GenBank/DDBJ databases">
        <title>Genomic Encyclopedia of Type Strains, Phase IV (KMG-IV): sequencing the most valuable type-strain genomes for metagenomic binning, comparative biology and taxonomic classification.</title>
        <authorList>
            <person name="Goeker M."/>
        </authorList>
    </citation>
    <scope>NUCLEOTIDE SEQUENCE [LARGE SCALE GENOMIC DNA]</scope>
    <source>
        <strain evidence="3 4">DSM 24194</strain>
    </source>
</reference>
<sequence>MTMQVTRRHIVLALLLAVLAGSLGALAASQWGSADERPSIHDFLHDELTLTPEQDAALDRVEEDFAAERQRLEEELRRANARLARAMEEEHRYGPKVSAAIDDVHGAMGELQKATMRHIFAMRELLDEEQGRAFDRQISRSLTGPQRE</sequence>
<dbReference type="Proteomes" id="UP000578569">
    <property type="component" value="Unassembled WGS sequence"/>
</dbReference>
<dbReference type="Gene3D" id="1.20.120.1490">
    <property type="match status" value="1"/>
</dbReference>
<evidence type="ECO:0008006" key="5">
    <source>
        <dbReference type="Google" id="ProtNLM"/>
    </source>
</evidence>
<dbReference type="RefSeq" id="WP_265569290.1">
    <property type="nucleotide sequence ID" value="NZ_JANPVP010000002.1"/>
</dbReference>
<evidence type="ECO:0000313" key="4">
    <source>
        <dbReference type="Proteomes" id="UP000578569"/>
    </source>
</evidence>